<name>A0A9D0ZRM7_9FIRM</name>
<protein>
    <submittedName>
        <fullName evidence="2">Phage portal protein</fullName>
    </submittedName>
</protein>
<gene>
    <name evidence="2" type="ORF">IAB27_05250</name>
</gene>
<accession>A0A9D0ZRM7</accession>
<dbReference type="InterPro" id="IPR021145">
    <property type="entry name" value="Portal_protein_SPP1_Gp6-like"/>
</dbReference>
<feature type="compositionally biased region" description="Polar residues" evidence="1">
    <location>
        <begin position="523"/>
        <end position="539"/>
    </location>
</feature>
<dbReference type="EMBL" id="DVFV01000096">
    <property type="protein sequence ID" value="HIQ91010.1"/>
    <property type="molecule type" value="Genomic_DNA"/>
</dbReference>
<proteinExistence type="predicted"/>
<evidence type="ECO:0000256" key="1">
    <source>
        <dbReference type="SAM" id="MobiDB-lite"/>
    </source>
</evidence>
<reference evidence="2" key="2">
    <citation type="journal article" date="2021" name="PeerJ">
        <title>Extensive microbial diversity within the chicken gut microbiome revealed by metagenomics and culture.</title>
        <authorList>
            <person name="Gilroy R."/>
            <person name="Ravi A."/>
            <person name="Getino M."/>
            <person name="Pursley I."/>
            <person name="Horton D.L."/>
            <person name="Alikhan N.F."/>
            <person name="Baker D."/>
            <person name="Gharbi K."/>
            <person name="Hall N."/>
            <person name="Watson M."/>
            <person name="Adriaenssens E.M."/>
            <person name="Foster-Nyarko E."/>
            <person name="Jarju S."/>
            <person name="Secka A."/>
            <person name="Antonio M."/>
            <person name="Oren A."/>
            <person name="Chaudhuri R.R."/>
            <person name="La Ragione R."/>
            <person name="Hildebrand F."/>
            <person name="Pallen M.J."/>
        </authorList>
    </citation>
    <scope>NUCLEOTIDE SEQUENCE</scope>
    <source>
        <strain evidence="2">CHK147-3167</strain>
    </source>
</reference>
<reference evidence="2" key="1">
    <citation type="submission" date="2020-10" db="EMBL/GenBank/DDBJ databases">
        <authorList>
            <person name="Gilroy R."/>
        </authorList>
    </citation>
    <scope>NUCLEOTIDE SEQUENCE</scope>
    <source>
        <strain evidence="2">CHK147-3167</strain>
    </source>
</reference>
<sequence length="563" mass="64694">MIRISNLETITDSNNIRETIPKLMQKIQPVLEKRKQLHAKYSRKADDKTLMYTVSQKEDGELNKKSNVVVSYEKFLTDIAAGYLSGTPVYSVTCSQEDDKKKLLKELFDREVGDEEYKTAMELVIDYVTGFNDDTTEHHELVHDLLELTSCYEILYENKDNEIVYSKYSPLSTVALWDYSIPANLIALVRVWDESDINDRIIHKCEITDKNGTKTYSITENYKEVTETDNQNHNWGDVPAIAVETDYAIFEPCEDIIQCFETLIKNIRNTFQYNDTDCKLKFSGYMPENPITTEVEVKDEEGNPVLNEDGTTKTKTIVNEARKKEDEYIQKALNLYVAEGGDVDWITKPLDSNGAVETLKVYTNLMFQLAGIPNTSDLAFNSTDLNASAIDRKFYIMNMMTASVISKLKKAYQRRWKLIFERINLKKNTKFDARDIDIDLPKNLPANNDEVIDSMLKLQNILSEQTIIEKIGYNYLDEKNKKDSEAEDNMLANIKRMKMLEAGGADIGETTLQEQTGKDEINTMKSSDQIINDVQNNTEAEQEKKIDDKENSTNKEKKDKEDK</sequence>
<comment type="caution">
    <text evidence="2">The sequence shown here is derived from an EMBL/GenBank/DDBJ whole genome shotgun (WGS) entry which is preliminary data.</text>
</comment>
<dbReference type="Proteomes" id="UP000886786">
    <property type="component" value="Unassembled WGS sequence"/>
</dbReference>
<feature type="compositionally biased region" description="Basic and acidic residues" evidence="1">
    <location>
        <begin position="541"/>
        <end position="563"/>
    </location>
</feature>
<dbReference type="Pfam" id="PF05133">
    <property type="entry name" value="SPP1_portal"/>
    <property type="match status" value="1"/>
</dbReference>
<organism evidence="2 3">
    <name type="scientific">Candidatus Coprosoma intestinipullorum</name>
    <dbReference type="NCBI Taxonomy" id="2840752"/>
    <lineage>
        <taxon>Bacteria</taxon>
        <taxon>Bacillati</taxon>
        <taxon>Bacillota</taxon>
        <taxon>Bacillota incertae sedis</taxon>
        <taxon>Candidatus Coprosoma</taxon>
    </lineage>
</organism>
<evidence type="ECO:0000313" key="3">
    <source>
        <dbReference type="Proteomes" id="UP000886786"/>
    </source>
</evidence>
<dbReference type="AlphaFoldDB" id="A0A9D0ZRM7"/>
<feature type="region of interest" description="Disordered" evidence="1">
    <location>
        <begin position="506"/>
        <end position="563"/>
    </location>
</feature>
<evidence type="ECO:0000313" key="2">
    <source>
        <dbReference type="EMBL" id="HIQ91010.1"/>
    </source>
</evidence>